<dbReference type="AlphaFoldDB" id="A0A0F0LBI2"/>
<sequence length="199" mass="21455">MALSAAVQDAADAYQRFFDSAAVKIKGRRVGHPKFKSRRTARKSARFAENAFIIRGGWQNTGQGGGRLHLANITQDIAVNWHRPLPGYPSAATVREDPDGKFWVSLPIFVTVCSAIFAAISPSVASVLWSAFDESKSGMGARQGDVPTLTPYFSALSVIDRLTDSSPARCTKTGGQSRSSNDSTPAPMRPVISPQLCRD</sequence>
<dbReference type="Proteomes" id="UP000033640">
    <property type="component" value="Unassembled WGS sequence"/>
</dbReference>
<dbReference type="PATRIC" id="fig|82380.11.peg.1197"/>
<feature type="compositionally biased region" description="Polar residues" evidence="1">
    <location>
        <begin position="165"/>
        <end position="184"/>
    </location>
</feature>
<evidence type="ECO:0000313" key="2">
    <source>
        <dbReference type="EMBL" id="KJL30024.1"/>
    </source>
</evidence>
<dbReference type="EMBL" id="JYIW01000021">
    <property type="protein sequence ID" value="KJL30024.1"/>
    <property type="molecule type" value="Genomic_DNA"/>
</dbReference>
<accession>A0A0F0LBI2</accession>
<reference evidence="2 3" key="1">
    <citation type="submission" date="2015-02" db="EMBL/GenBank/DDBJ databases">
        <title>Draft genome sequences of ten Microbacterium spp. with emphasis on heavy metal contaminated environments.</title>
        <authorList>
            <person name="Corretto E."/>
        </authorList>
    </citation>
    <scope>NUCLEOTIDE SEQUENCE [LARGE SCALE GENOMIC DNA]</scope>
    <source>
        <strain evidence="2 3">BEL4b</strain>
    </source>
</reference>
<gene>
    <name evidence="2" type="ORF">RS83_01166</name>
</gene>
<feature type="region of interest" description="Disordered" evidence="1">
    <location>
        <begin position="165"/>
        <end position="199"/>
    </location>
</feature>
<evidence type="ECO:0000256" key="1">
    <source>
        <dbReference type="SAM" id="MobiDB-lite"/>
    </source>
</evidence>
<protein>
    <recommendedName>
        <fullName evidence="4">Transposase</fullName>
    </recommendedName>
</protein>
<name>A0A0F0LBI2_9MICO</name>
<organism evidence="2 3">
    <name type="scientific">Microbacterium oxydans</name>
    <dbReference type="NCBI Taxonomy" id="82380"/>
    <lineage>
        <taxon>Bacteria</taxon>
        <taxon>Bacillati</taxon>
        <taxon>Actinomycetota</taxon>
        <taxon>Actinomycetes</taxon>
        <taxon>Micrococcales</taxon>
        <taxon>Microbacteriaceae</taxon>
        <taxon>Microbacterium</taxon>
    </lineage>
</organism>
<comment type="caution">
    <text evidence="2">The sequence shown here is derived from an EMBL/GenBank/DDBJ whole genome shotgun (WGS) entry which is preliminary data.</text>
</comment>
<evidence type="ECO:0008006" key="4">
    <source>
        <dbReference type="Google" id="ProtNLM"/>
    </source>
</evidence>
<proteinExistence type="predicted"/>
<evidence type="ECO:0000313" key="3">
    <source>
        <dbReference type="Proteomes" id="UP000033640"/>
    </source>
</evidence>